<dbReference type="EMBL" id="JAKRVY010000004">
    <property type="protein sequence ID" value="MCL9813883.1"/>
    <property type="molecule type" value="Genomic_DNA"/>
</dbReference>
<dbReference type="SUPFAM" id="SSF51445">
    <property type="entry name" value="(Trans)glycosidases"/>
    <property type="match status" value="1"/>
</dbReference>
<dbReference type="Proteomes" id="UP001202674">
    <property type="component" value="Unassembled WGS sequence"/>
</dbReference>
<protein>
    <recommendedName>
        <fullName evidence="3">Alpha-amylase</fullName>
    </recommendedName>
</protein>
<dbReference type="RefSeq" id="WP_250596586.1">
    <property type="nucleotide sequence ID" value="NZ_JAKRVY010000004.1"/>
</dbReference>
<accession>A0AAE3K582</accession>
<evidence type="ECO:0000313" key="2">
    <source>
        <dbReference type="Proteomes" id="UP001202674"/>
    </source>
</evidence>
<dbReference type="Pfam" id="PF14872">
    <property type="entry name" value="GHL5"/>
    <property type="match status" value="2"/>
</dbReference>
<dbReference type="InterPro" id="IPR017853">
    <property type="entry name" value="GH"/>
</dbReference>
<organism evidence="1 2">
    <name type="scientific">Natranaeroarchaeum aerophilus</name>
    <dbReference type="NCBI Taxonomy" id="2917711"/>
    <lineage>
        <taxon>Archaea</taxon>
        <taxon>Methanobacteriati</taxon>
        <taxon>Methanobacteriota</taxon>
        <taxon>Stenosarchaea group</taxon>
        <taxon>Halobacteria</taxon>
        <taxon>Halobacteriales</taxon>
        <taxon>Natronoarchaeaceae</taxon>
        <taxon>Natranaeroarchaeum</taxon>
    </lineage>
</organism>
<evidence type="ECO:0008006" key="3">
    <source>
        <dbReference type="Google" id="ProtNLM"/>
    </source>
</evidence>
<sequence length="801" mass="90396">MSENTTTCTVHDTRTERLCEWTAERLAAHDDPFDAAKAIVERLGAHLDGDLAEFGFWTPELLDEEIDPEDVYLELFTPIEDVDPGAEETSSRFRHERVPTRREGEYTWTAVEGAQAGNRETLGALYRLTYETDGGWETIQDPLAYSVPFGAYAPAELYDIDALDAERADREYFESLGSDDEPIATSEHDGLPRVDPATNLLELHPGTASEEGSLAGLTRRYEEIARKQREGKELTPMEQNFAGYDGVQVMPIAPITEGEYQPDHFEIEGKLSAEGGEVEITTRSPDMVNWGYDIVISGFSAINPGVLESGRPDELVDFIATLHGMPEPMRVVFDIALGHADDGAIPLLNDYFFEGPGMYGQELDYRHPTVRAILLELQRRKMDWGADGIRVDGAQDFTYWDPETEQEYHDDDYLAAMDEVTHEVAGTEYRPWMIYEDGRPWPEEDWELASTYRELIEDHPHSFQWGPVTFAHNTPAILTFWASKWWRVEELADMGDHWISGVANHDTMRRGAQVEVGEEWDATQENPYLSDTLRGTIERAYDNPASNMLMYCFLPGVPMDFTHANARAPWYFVRDTDDTWNVKVVANGAYFVDWYVTESAFAEPDQFTRLKDLGFESVDGLREFGHTLAAMGDAVDYDLDELAPLLDATNPPLGDGPISPADLEAYALAWMRDVAEFANLSHYEDDQDADRTAFDLRVREFRHERPWLRETLGESEVFDYRHPTEQSVVYYGRRSAPDDSEELLFVANMEGRPATVTPTDLVDADGGGWDVALATPAVDVTGAEHSLTLEDSEAVVFLRTP</sequence>
<dbReference type="AlphaFoldDB" id="A0AAE3K582"/>
<evidence type="ECO:0000313" key="1">
    <source>
        <dbReference type="EMBL" id="MCL9813883.1"/>
    </source>
</evidence>
<comment type="caution">
    <text evidence="1">The sequence shown here is derived from an EMBL/GenBank/DDBJ whole genome shotgun (WGS) entry which is preliminary data.</text>
</comment>
<keyword evidence="2" id="KW-1185">Reference proteome</keyword>
<dbReference type="InterPro" id="IPR029457">
    <property type="entry name" value="GHL5"/>
</dbReference>
<proteinExistence type="predicted"/>
<name>A0AAE3K582_9EURY</name>
<gene>
    <name evidence="1" type="ORF">AArcSt11_09490</name>
</gene>
<dbReference type="Gene3D" id="3.20.20.80">
    <property type="entry name" value="Glycosidases"/>
    <property type="match status" value="1"/>
</dbReference>
<reference evidence="1 2" key="1">
    <citation type="journal article" date="2022" name="Syst. Appl. Microbiol.">
        <title>Natronocalculus amylovorans gen. nov., sp. nov., and Natranaeroarchaeum aerophilus sp. nov., dominant culturable amylolytic natronoarchaea from hypersaline soda lakes in southwestern Siberia.</title>
        <authorList>
            <person name="Sorokin D.Y."/>
            <person name="Elcheninov A.G."/>
            <person name="Khizhniak T.V."/>
            <person name="Koenen M."/>
            <person name="Bale N.J."/>
            <person name="Damste J.S.S."/>
            <person name="Kublanov I.V."/>
        </authorList>
    </citation>
    <scope>NUCLEOTIDE SEQUENCE [LARGE SCALE GENOMIC DNA]</scope>
    <source>
        <strain evidence="1 2">AArc-St1-1</strain>
    </source>
</reference>